<name>A0AAU7T133_9GAMM</name>
<protein>
    <submittedName>
        <fullName evidence="3">DUF2147 domain-containing protein</fullName>
    </submittedName>
</protein>
<reference evidence="3" key="1">
    <citation type="submission" date="2024-06" db="EMBL/GenBank/DDBJ databases">
        <authorList>
            <person name="Song Z."/>
        </authorList>
    </citation>
    <scope>NUCLEOTIDE SEQUENCE</scope>
    <source>
        <strain evidence="3">A1-4-2</strain>
    </source>
</reference>
<dbReference type="RefSeq" id="WP_166171768.1">
    <property type="nucleotide sequence ID" value="NZ_CP157981.1"/>
</dbReference>
<organism evidence="3">
    <name type="scientific">Acinetobacter sp. A1-4-2</name>
    <dbReference type="NCBI Taxonomy" id="3156489"/>
    <lineage>
        <taxon>Bacteria</taxon>
        <taxon>Pseudomonadati</taxon>
        <taxon>Pseudomonadota</taxon>
        <taxon>Gammaproteobacteria</taxon>
        <taxon>Moraxellales</taxon>
        <taxon>Moraxellaceae</taxon>
        <taxon>Acinetobacter</taxon>
    </lineage>
</organism>
<proteinExistence type="predicted"/>
<feature type="domain" description="DUF2147" evidence="2">
    <location>
        <begin position="29"/>
        <end position="150"/>
    </location>
</feature>
<feature type="chain" id="PRO_5043414468" evidence="1">
    <location>
        <begin position="24"/>
        <end position="152"/>
    </location>
</feature>
<evidence type="ECO:0000313" key="3">
    <source>
        <dbReference type="EMBL" id="XBU16934.1"/>
    </source>
</evidence>
<dbReference type="Gene3D" id="2.40.128.520">
    <property type="match status" value="1"/>
</dbReference>
<dbReference type="AlphaFoldDB" id="A0AAU7T133"/>
<evidence type="ECO:0000259" key="2">
    <source>
        <dbReference type="Pfam" id="PF09917"/>
    </source>
</evidence>
<dbReference type="InterPro" id="IPR019223">
    <property type="entry name" value="DUF2147"/>
</dbReference>
<keyword evidence="1" id="KW-0732">Signal</keyword>
<accession>A0AAU7T133</accession>
<sequence length="152" mass="16744">MNRKFFAATALFFGLINPLAAMPFDPLIGTWKVIDDRTGYYVSDIVIRKNSKTQQYSAVITKNRSLPGVASSEVCSKCQGELKNQPIFGMEALKGLVADTSNKQFNKGIWINTQDGRVYDIDASLNAAGDQMKVNGKAKSANVTSIMTWKKL</sequence>
<dbReference type="Pfam" id="PF09917">
    <property type="entry name" value="DUF2147"/>
    <property type="match status" value="1"/>
</dbReference>
<evidence type="ECO:0000256" key="1">
    <source>
        <dbReference type="SAM" id="SignalP"/>
    </source>
</evidence>
<dbReference type="EMBL" id="CP157981">
    <property type="protein sequence ID" value="XBU16934.1"/>
    <property type="molecule type" value="Genomic_DNA"/>
</dbReference>
<feature type="signal peptide" evidence="1">
    <location>
        <begin position="1"/>
        <end position="23"/>
    </location>
</feature>
<gene>
    <name evidence="3" type="ORF">ABJ384_07200</name>
</gene>